<protein>
    <submittedName>
        <fullName evidence="1">Uncharacterized protein</fullName>
    </submittedName>
</protein>
<accession>A0A133QNA9</accession>
<dbReference type="AlphaFoldDB" id="A0A133QNA9"/>
<dbReference type="EMBL" id="LRQG01000010">
    <property type="protein sequence ID" value="KXA44338.1"/>
    <property type="molecule type" value="Genomic_DNA"/>
</dbReference>
<proteinExistence type="predicted"/>
<dbReference type="Proteomes" id="UP000070533">
    <property type="component" value="Unassembled WGS sequence"/>
</dbReference>
<sequence>MVSDKQTNWVIAQPYNILSPYVERDLGIDGQDGNTDSPLVLKKIILGPEMLNKEINKIQLEQFIKSLYSNDRIEICESRISTYR</sequence>
<dbReference type="PATRIC" id="fig|28128.5.peg.255"/>
<reference evidence="2" key="1">
    <citation type="submission" date="2016-01" db="EMBL/GenBank/DDBJ databases">
        <authorList>
            <person name="Mitreva M."/>
            <person name="Pepin K.H."/>
            <person name="Mihindukulasuriya K.A."/>
            <person name="Fulton R."/>
            <person name="Fronick C."/>
            <person name="O'Laughlin M."/>
            <person name="Miner T."/>
            <person name="Herter B."/>
            <person name="Rosa B.A."/>
            <person name="Cordes M."/>
            <person name="Tomlinson C."/>
            <person name="Wollam A."/>
            <person name="Palsikar V.B."/>
            <person name="Mardis E.R."/>
            <person name="Wilson R.K."/>
        </authorList>
    </citation>
    <scope>NUCLEOTIDE SEQUENCE [LARGE SCALE GENOMIC DNA]</scope>
    <source>
        <strain evidence="2">MJR7716</strain>
    </source>
</reference>
<keyword evidence="2" id="KW-1185">Reference proteome</keyword>
<name>A0A133QNA9_9BACT</name>
<comment type="caution">
    <text evidence="1">The sequence shown here is derived from an EMBL/GenBank/DDBJ whole genome shotgun (WGS) entry which is preliminary data.</text>
</comment>
<evidence type="ECO:0000313" key="2">
    <source>
        <dbReference type="Proteomes" id="UP000070533"/>
    </source>
</evidence>
<organism evidence="1 2">
    <name type="scientific">Prevotella corporis</name>
    <dbReference type="NCBI Taxonomy" id="28128"/>
    <lineage>
        <taxon>Bacteria</taxon>
        <taxon>Pseudomonadati</taxon>
        <taxon>Bacteroidota</taxon>
        <taxon>Bacteroidia</taxon>
        <taxon>Bacteroidales</taxon>
        <taxon>Prevotellaceae</taxon>
        <taxon>Prevotella</taxon>
    </lineage>
</organism>
<gene>
    <name evidence="1" type="ORF">HMPREF3226_00255</name>
</gene>
<evidence type="ECO:0000313" key="1">
    <source>
        <dbReference type="EMBL" id="KXA44338.1"/>
    </source>
</evidence>
<dbReference type="STRING" id="28128.HMPREF3226_00255"/>